<keyword evidence="3" id="KW-1185">Reference proteome</keyword>
<dbReference type="PANTHER" id="PTHR15907">
    <property type="entry name" value="DUF614 FAMILY PROTEIN-RELATED"/>
    <property type="match status" value="1"/>
</dbReference>
<evidence type="ECO:0000313" key="3">
    <source>
        <dbReference type="Proteomes" id="UP000626092"/>
    </source>
</evidence>
<feature type="region of interest" description="Disordered" evidence="1">
    <location>
        <begin position="1"/>
        <end position="49"/>
    </location>
</feature>
<sequence length="443" mass="48345">MANLEESSPLLSTHLPSDDDKKPTKPTSAPPPAATPTKQSPPDGPAYGWTADGLPLGHGSVVGEPMRRAQWDSSLLACLGRNDEFCSSDLEVCLLGSVAPCVLYGGNVERLGSAPGTFANHCLPYSALYMIGQAFFQSNLLAACFSYPNRTAIRRKFNLEASYFLSFPVIISSDYIGNQAYGIFSLFSLKLYSIGCVALLPCFHSLTVSSESNREAARHLTGHADAVVALLRMMCSVSIVNLFVTLQPTSSATLAHFARRAVSSAVGFLILGLRHNPSWSWSRPETKPWAVARPESESSTSALTWLSSARLQLDDIILFQLCFLKMLALGLYHPSKLEAEQELASHMRPELFSYSHASSSCNLLSKALMGYANAVYVLWRTINVQCEQCELACDFCTHILCHACSLYEEGCELRYRLPHPGFEAQPIFVIVLPGEQTMGRGGA</sequence>
<gene>
    <name evidence="2" type="ORF">RHSIM_Rhsim04G0149200</name>
</gene>
<dbReference type="InterPro" id="IPR006461">
    <property type="entry name" value="PLAC_motif_containing"/>
</dbReference>
<dbReference type="EMBL" id="WJXA01000004">
    <property type="protein sequence ID" value="KAF7146000.1"/>
    <property type="molecule type" value="Genomic_DNA"/>
</dbReference>
<dbReference type="AlphaFoldDB" id="A0A834H613"/>
<evidence type="ECO:0000256" key="1">
    <source>
        <dbReference type="SAM" id="MobiDB-lite"/>
    </source>
</evidence>
<organism evidence="2 3">
    <name type="scientific">Rhododendron simsii</name>
    <name type="common">Sims's rhododendron</name>
    <dbReference type="NCBI Taxonomy" id="118357"/>
    <lineage>
        <taxon>Eukaryota</taxon>
        <taxon>Viridiplantae</taxon>
        <taxon>Streptophyta</taxon>
        <taxon>Embryophyta</taxon>
        <taxon>Tracheophyta</taxon>
        <taxon>Spermatophyta</taxon>
        <taxon>Magnoliopsida</taxon>
        <taxon>eudicotyledons</taxon>
        <taxon>Gunneridae</taxon>
        <taxon>Pentapetalae</taxon>
        <taxon>asterids</taxon>
        <taxon>Ericales</taxon>
        <taxon>Ericaceae</taxon>
        <taxon>Ericoideae</taxon>
        <taxon>Rhodoreae</taxon>
        <taxon>Rhododendron</taxon>
    </lineage>
</organism>
<dbReference type="Proteomes" id="UP000626092">
    <property type="component" value="Unassembled WGS sequence"/>
</dbReference>
<feature type="compositionally biased region" description="Polar residues" evidence="1">
    <location>
        <begin position="1"/>
        <end position="15"/>
    </location>
</feature>
<name>A0A834H613_RHOSS</name>
<comment type="caution">
    <text evidence="2">The sequence shown here is derived from an EMBL/GenBank/DDBJ whole genome shotgun (WGS) entry which is preliminary data.</text>
</comment>
<protein>
    <submittedName>
        <fullName evidence="2">Uncharacterized protein</fullName>
    </submittedName>
</protein>
<proteinExistence type="predicted"/>
<dbReference type="OrthoDB" id="1734255at2759"/>
<dbReference type="Pfam" id="PF04749">
    <property type="entry name" value="PLAC8"/>
    <property type="match status" value="1"/>
</dbReference>
<evidence type="ECO:0000313" key="2">
    <source>
        <dbReference type="EMBL" id="KAF7146000.1"/>
    </source>
</evidence>
<accession>A0A834H613</accession>
<reference evidence="2" key="1">
    <citation type="submission" date="2019-11" db="EMBL/GenBank/DDBJ databases">
        <authorList>
            <person name="Liu Y."/>
            <person name="Hou J."/>
            <person name="Li T.-Q."/>
            <person name="Guan C.-H."/>
            <person name="Wu X."/>
            <person name="Wu H.-Z."/>
            <person name="Ling F."/>
            <person name="Zhang R."/>
            <person name="Shi X.-G."/>
            <person name="Ren J.-P."/>
            <person name="Chen E.-F."/>
            <person name="Sun J.-M."/>
        </authorList>
    </citation>
    <scope>NUCLEOTIDE SEQUENCE</scope>
    <source>
        <strain evidence="2">Adult_tree_wgs_1</strain>
        <tissue evidence="2">Leaves</tissue>
    </source>
</reference>